<keyword evidence="11" id="KW-0325">Glycoprotein</keyword>
<evidence type="ECO:0000256" key="1">
    <source>
        <dbReference type="ARBA" id="ARBA00004477"/>
    </source>
</evidence>
<feature type="domain" description="GPI ethanolamine phosphate transferase 2 C-terminal" evidence="13">
    <location>
        <begin position="491"/>
        <end position="895"/>
    </location>
</feature>
<dbReference type="UniPathway" id="UPA00196"/>
<comment type="function">
    <text evidence="12">Ethanolamine phosphate transferase involved in glycosylphosphatidylinositol-anchor biosynthesis. Transfers ethanolamine phosphate to the GPI second mannose.</text>
</comment>
<reference evidence="14 15" key="1">
    <citation type="submission" date="2016-11" db="EMBL/GenBank/DDBJ databases">
        <authorList>
            <person name="Jaros S."/>
            <person name="Januszkiewicz K."/>
            <person name="Wedrychowicz H."/>
        </authorList>
    </citation>
    <scope>NUCLEOTIDE SEQUENCE [LARGE SCALE GENOMIC DNA]</scope>
</reference>
<dbReference type="GO" id="GO:0051267">
    <property type="term" value="F:CP2 mannose-ethanolamine phosphotransferase activity"/>
    <property type="evidence" value="ECO:0007669"/>
    <property type="project" value="TreeGrafter"/>
</dbReference>
<organism evidence="14 15">
    <name type="scientific">Microbotryum silenes-dioicae</name>
    <dbReference type="NCBI Taxonomy" id="796604"/>
    <lineage>
        <taxon>Eukaryota</taxon>
        <taxon>Fungi</taxon>
        <taxon>Dikarya</taxon>
        <taxon>Basidiomycota</taxon>
        <taxon>Pucciniomycotina</taxon>
        <taxon>Microbotryomycetes</taxon>
        <taxon>Microbotryales</taxon>
        <taxon>Microbotryaceae</taxon>
        <taxon>Microbotryum</taxon>
    </lineage>
</organism>
<feature type="transmembrane region" description="Helical" evidence="12">
    <location>
        <begin position="654"/>
        <end position="678"/>
    </location>
</feature>
<dbReference type="SUPFAM" id="SSF53649">
    <property type="entry name" value="Alkaline phosphatase-like"/>
    <property type="match status" value="1"/>
</dbReference>
<dbReference type="Gene3D" id="3.40.720.10">
    <property type="entry name" value="Alkaline Phosphatase, subunit A"/>
    <property type="match status" value="1"/>
</dbReference>
<keyword evidence="5 12" id="KW-0337">GPI-anchor biosynthesis</keyword>
<feature type="transmembrane region" description="Helical" evidence="12">
    <location>
        <begin position="614"/>
        <end position="633"/>
    </location>
</feature>
<dbReference type="InterPro" id="IPR017850">
    <property type="entry name" value="Alkaline_phosphatase_core_sf"/>
</dbReference>
<evidence type="ECO:0000256" key="5">
    <source>
        <dbReference type="ARBA" id="ARBA00022502"/>
    </source>
</evidence>
<evidence type="ECO:0000256" key="3">
    <source>
        <dbReference type="ARBA" id="ARBA00005315"/>
    </source>
</evidence>
<accession>A0A2X0MCJ7</accession>
<feature type="transmembrane region" description="Helical" evidence="12">
    <location>
        <begin position="492"/>
        <end position="511"/>
    </location>
</feature>
<dbReference type="PANTHER" id="PTHR23072:SF0">
    <property type="entry name" value="GPI ETHANOLAMINE PHOSPHATE TRANSFERASE 2"/>
    <property type="match status" value="1"/>
</dbReference>
<comment type="pathway">
    <text evidence="2 12">Glycolipid biosynthesis; glycosylphosphatidylinositol-anchor biosynthesis.</text>
</comment>
<comment type="caution">
    <text evidence="12">Lacks conserved residue(s) required for the propagation of feature annotation.</text>
</comment>
<keyword evidence="6 12" id="KW-0808">Transferase</keyword>
<evidence type="ECO:0000256" key="9">
    <source>
        <dbReference type="ARBA" id="ARBA00022989"/>
    </source>
</evidence>
<dbReference type="Pfam" id="PF19316">
    <property type="entry name" value="PIGO_PIGG"/>
    <property type="match status" value="1"/>
</dbReference>
<evidence type="ECO:0000256" key="2">
    <source>
        <dbReference type="ARBA" id="ARBA00004687"/>
    </source>
</evidence>
<dbReference type="Pfam" id="PF01663">
    <property type="entry name" value="Phosphodiest"/>
    <property type="match status" value="1"/>
</dbReference>
<keyword evidence="15" id="KW-1185">Reference proteome</keyword>
<dbReference type="InterPro" id="IPR045687">
    <property type="entry name" value="PIGG/GPI7_C"/>
</dbReference>
<evidence type="ECO:0000256" key="6">
    <source>
        <dbReference type="ARBA" id="ARBA00022679"/>
    </source>
</evidence>
<gene>
    <name evidence="14" type="primary">BQ5605_C008g05153</name>
    <name evidence="14" type="ORF">BQ5605_C008G05153</name>
</gene>
<protein>
    <recommendedName>
        <fullName evidence="4 12">GPI ethanolamine phosphate transferase 2</fullName>
    </recommendedName>
</protein>
<keyword evidence="10 12" id="KW-0472">Membrane</keyword>
<comment type="similarity">
    <text evidence="3 12">Belongs to the PIGG/PIGN/PIGO family. PIGG subfamily.</text>
</comment>
<name>A0A2X0MCJ7_9BASI</name>
<dbReference type="CDD" id="cd16024">
    <property type="entry name" value="GPI_EPT_2"/>
    <property type="match status" value="1"/>
</dbReference>
<feature type="transmembrane region" description="Helical" evidence="12">
    <location>
        <begin position="736"/>
        <end position="762"/>
    </location>
</feature>
<feature type="transmembrane region" description="Helical" evidence="12">
    <location>
        <begin position="572"/>
        <end position="594"/>
    </location>
</feature>
<dbReference type="PANTHER" id="PTHR23072">
    <property type="entry name" value="PHOSPHATIDYLINOSITOL GLYCAN-RELATED"/>
    <property type="match status" value="1"/>
</dbReference>
<dbReference type="InterPro" id="IPR037674">
    <property type="entry name" value="PIG-G_N"/>
</dbReference>
<dbReference type="STRING" id="796604.A0A2X0MCJ7"/>
<proteinExistence type="inferred from homology"/>
<keyword evidence="7 12" id="KW-0812">Transmembrane</keyword>
<dbReference type="Proteomes" id="UP000249464">
    <property type="component" value="Unassembled WGS sequence"/>
</dbReference>
<evidence type="ECO:0000313" key="14">
    <source>
        <dbReference type="EMBL" id="SGY79513.1"/>
    </source>
</evidence>
<dbReference type="InterPro" id="IPR002591">
    <property type="entry name" value="Phosphodiest/P_Trfase"/>
</dbReference>
<dbReference type="InterPro" id="IPR039527">
    <property type="entry name" value="PIGG/GPI7"/>
</dbReference>
<dbReference type="EMBL" id="FQNC01000048">
    <property type="protein sequence ID" value="SGY79513.1"/>
    <property type="molecule type" value="Genomic_DNA"/>
</dbReference>
<evidence type="ECO:0000256" key="12">
    <source>
        <dbReference type="RuleBase" id="RU367106"/>
    </source>
</evidence>
<dbReference type="GO" id="GO:0005789">
    <property type="term" value="C:endoplasmic reticulum membrane"/>
    <property type="evidence" value="ECO:0007669"/>
    <property type="project" value="UniProtKB-SubCell"/>
</dbReference>
<dbReference type="AlphaFoldDB" id="A0A2X0MCJ7"/>
<evidence type="ECO:0000256" key="10">
    <source>
        <dbReference type="ARBA" id="ARBA00023136"/>
    </source>
</evidence>
<evidence type="ECO:0000256" key="7">
    <source>
        <dbReference type="ARBA" id="ARBA00022692"/>
    </source>
</evidence>
<keyword evidence="9 12" id="KW-1133">Transmembrane helix</keyword>
<sequence length="897" mass="97780">MSRDRSTWVMLSLLSLAGALLFARGFFPVKPLLDGYSTPYGHTNQYQPSIIAHGAQPKDGSDAYVPFDRLAFILVDALRRSVGGRVYRMRATPNLAYSVVTFDTRSDFAFGPTSQMSFVHSLIDDNRAVPFTALAQAPTVTLPRLKALTTGSNPTFLDAIMNLAEGTAPVLQNVDSWVRQLALGDEAVGRNPKKVVFAGDDTWLRMFPEEWFSWAEGVSSFFVSVSPKEHCSQVSDLRHMIDQESALLQDTVTVDTNVTRHLDALLSRTSSSTKSPPADWDVLLLHYLGLDHVGHLGGPNSPLMHPKQVEMDKVVERIFKTLEERDRADEKHSLLVLVGDHGMNEIGNHGGSSEPETTAALLIASPTRSMRQHSDRPVESRAENPYRLYEVVKQIDLVPTLSVLFDLGVPTNSMGKLIESVVAAYGPKNMPSCLGRNARQLERVLDAASPGASAGVASQIVGSDRLSLEGDVREFILRAQDRLMSTFAESDLRPMVFGLILQASTAAQALLRTRRTLDGSSSSTGRFLVAATLLVYLGTYFATSFIEEEHEFCFFGAASSLLLLASRPKALLHVRVMLLVAAISVRLMRGWSFNGQKSVPNESLTALLAASPPAFSHLLSGFSLLFGAAIPLYSLVCAAKPIPHLSRRMPLSTLLLRALSFGTLATLSLLHAAVNLILKLFSASASSTLSDLGLGDPVELSRISFGLGAATWLMARICQSAGSSDARTYKVLQLSAIASTLMTVSRPANLFLFPILWLQYFLLSNLNFGPVISSFLILLLQRVAFFAFGGSNSLATIDLSNAYTGLRSYSVLPVSLLTYASNFAGPIFFSTSSLLPHSTLPYTTTFHSLSLLALCASATHFRQHLFTWTVFSPAVCYQIVWSSFGHLLTNVFLQALQ</sequence>
<evidence type="ECO:0000256" key="8">
    <source>
        <dbReference type="ARBA" id="ARBA00022824"/>
    </source>
</evidence>
<keyword evidence="8 12" id="KW-0256">Endoplasmic reticulum</keyword>
<evidence type="ECO:0000259" key="13">
    <source>
        <dbReference type="Pfam" id="PF19316"/>
    </source>
</evidence>
<evidence type="ECO:0000256" key="4">
    <source>
        <dbReference type="ARBA" id="ARBA00020830"/>
    </source>
</evidence>
<dbReference type="GO" id="GO:0006506">
    <property type="term" value="P:GPI anchor biosynthetic process"/>
    <property type="evidence" value="ECO:0007669"/>
    <property type="project" value="UniProtKB-UniPathway"/>
</dbReference>
<evidence type="ECO:0000256" key="11">
    <source>
        <dbReference type="ARBA" id="ARBA00023180"/>
    </source>
</evidence>
<comment type="subcellular location">
    <subcellularLocation>
        <location evidence="1 12">Endoplasmic reticulum membrane</location>
        <topology evidence="1 12">Multi-pass membrane protein</topology>
    </subcellularLocation>
</comment>
<evidence type="ECO:0000313" key="15">
    <source>
        <dbReference type="Proteomes" id="UP000249464"/>
    </source>
</evidence>
<feature type="transmembrane region" description="Helical" evidence="12">
    <location>
        <begin position="523"/>
        <end position="543"/>
    </location>
</feature>